<evidence type="ECO:0000313" key="3">
    <source>
        <dbReference type="Proteomes" id="UP000003242"/>
    </source>
</evidence>
<proteinExistence type="predicted"/>
<dbReference type="AlphaFoldDB" id="D3LWC5"/>
<reference evidence="3" key="1">
    <citation type="submission" date="2009-12" db="EMBL/GenBank/DDBJ databases">
        <title>Sequence of Clostridiales genomosp. BVAB3 str. UPII9-5.</title>
        <authorList>
            <person name="Madupu R."/>
            <person name="Durkin A.S."/>
            <person name="Torralba M."/>
            <person name="Methe B."/>
            <person name="Sutton G.G."/>
            <person name="Strausberg R.L."/>
            <person name="Nelson K.E."/>
        </authorList>
    </citation>
    <scope>NUCLEOTIDE SEQUENCE [LARGE SCALE GENOMIC DNA]</scope>
    <source>
        <strain evidence="3">28L</strain>
    </source>
</reference>
<organism evidence="2 3">
    <name type="scientific">Megasphaera lornae</name>
    <dbReference type="NCBI Taxonomy" id="1000568"/>
    <lineage>
        <taxon>Bacteria</taxon>
        <taxon>Bacillati</taxon>
        <taxon>Bacillota</taxon>
        <taxon>Negativicutes</taxon>
        <taxon>Veillonellales</taxon>
        <taxon>Veillonellaceae</taxon>
        <taxon>Megasphaera</taxon>
    </lineage>
</organism>
<comment type="caution">
    <text evidence="2">The sequence shown here is derived from an EMBL/GenBank/DDBJ whole genome shotgun (WGS) entry which is preliminary data.</text>
</comment>
<gene>
    <name evidence="2" type="ORF">HMPREF0889_1269</name>
</gene>
<dbReference type="EMBL" id="ADGP01000023">
    <property type="protein sequence ID" value="EFD93592.1"/>
    <property type="molecule type" value="Genomic_DNA"/>
</dbReference>
<evidence type="ECO:0000313" key="2">
    <source>
        <dbReference type="EMBL" id="EFD93592.1"/>
    </source>
</evidence>
<evidence type="ECO:0000256" key="1">
    <source>
        <dbReference type="SAM" id="MobiDB-lite"/>
    </source>
</evidence>
<dbReference type="Proteomes" id="UP000003242">
    <property type="component" value="Unassembled WGS sequence"/>
</dbReference>
<feature type="region of interest" description="Disordered" evidence="1">
    <location>
        <begin position="1"/>
        <end position="25"/>
    </location>
</feature>
<dbReference type="STRING" id="699218.HMPREF0889_1269"/>
<protein>
    <submittedName>
        <fullName evidence="2">Uncharacterized protein</fullName>
    </submittedName>
</protein>
<sequence>MLAKNRRNRNKLDNKAKFNNKNFDFTPFTQKDINGHIEWE</sequence>
<accession>D3LWC5</accession>
<name>D3LWC5_9FIRM</name>